<reference evidence="11" key="1">
    <citation type="journal article" date="2019" name="Mitochondrial DNA Part B Resour">
        <title>Complete mitochondrial genome of a rare diatom (Bacillariophyta) Proschkinia and its phylogenetic and taxonomic implications.</title>
        <authorList>
            <person name="Gastineau R."/>
            <person name="Kim S.-Y."/>
            <person name="Lemieux C."/>
            <person name="Turmel M."/>
            <person name="Witkowski A."/>
            <person name="Park J.-G."/>
            <person name="Kim B.-S."/>
            <person name="Mann D.G."/>
            <person name="Theriot E.C."/>
        </authorList>
    </citation>
    <scope>NUCLEOTIDE SEQUENCE</scope>
</reference>
<keyword evidence="7 9" id="KW-0472">Membrane</keyword>
<evidence type="ECO:0000256" key="7">
    <source>
        <dbReference type="ARBA" id="ARBA00023136"/>
    </source>
</evidence>
<name>A0A4Y5SFG7_9STRA</name>
<evidence type="ECO:0000256" key="6">
    <source>
        <dbReference type="ARBA" id="ARBA00022989"/>
    </source>
</evidence>
<proteinExistence type="inferred from homology"/>
<dbReference type="EMBL" id="MH800316">
    <property type="protein sequence ID" value="QDA21746.1"/>
    <property type="molecule type" value="Genomic_DNA"/>
</dbReference>
<accession>A0A4Y5SFG7</accession>
<dbReference type="Pfam" id="PF00510">
    <property type="entry name" value="COX3"/>
    <property type="match status" value="1"/>
</dbReference>
<dbReference type="InterPro" id="IPR024791">
    <property type="entry name" value="Cyt_c/ubiquinol_Oxase_su3"/>
</dbReference>
<dbReference type="SUPFAM" id="SSF81452">
    <property type="entry name" value="Cytochrome c oxidase subunit III-like"/>
    <property type="match status" value="1"/>
</dbReference>
<keyword evidence="5" id="KW-1278">Translocase</keyword>
<feature type="domain" description="Heme-copper oxidase subunit III family profile" evidence="10">
    <location>
        <begin position="37"/>
        <end position="296"/>
    </location>
</feature>
<evidence type="ECO:0000256" key="5">
    <source>
        <dbReference type="ARBA" id="ARBA00022967"/>
    </source>
</evidence>
<keyword evidence="4 8" id="KW-0812">Transmembrane</keyword>
<dbReference type="FunFam" id="1.20.120.80:FF:000002">
    <property type="entry name" value="Cytochrome c oxidase subunit 3"/>
    <property type="match status" value="1"/>
</dbReference>
<dbReference type="InterPro" id="IPR035973">
    <property type="entry name" value="Cyt_c_oxidase_su3-like_sf"/>
</dbReference>
<dbReference type="PANTHER" id="PTHR11403:SF7">
    <property type="entry name" value="CYTOCHROME C OXIDASE SUBUNIT 3"/>
    <property type="match status" value="1"/>
</dbReference>
<dbReference type="Gene3D" id="1.10.287.70">
    <property type="match status" value="1"/>
</dbReference>
<dbReference type="PROSITE" id="PS50253">
    <property type="entry name" value="COX3"/>
    <property type="match status" value="1"/>
</dbReference>
<dbReference type="GO" id="GO:0005739">
    <property type="term" value="C:mitochondrion"/>
    <property type="evidence" value="ECO:0007669"/>
    <property type="project" value="TreeGrafter"/>
</dbReference>
<evidence type="ECO:0000256" key="9">
    <source>
        <dbReference type="SAM" id="Phobius"/>
    </source>
</evidence>
<feature type="transmembrane region" description="Helical" evidence="9">
    <location>
        <begin position="113"/>
        <end position="137"/>
    </location>
</feature>
<dbReference type="CDD" id="cd01665">
    <property type="entry name" value="Cyt_c_Oxidase_III"/>
    <property type="match status" value="1"/>
</dbReference>
<feature type="transmembrane region" description="Helical" evidence="9">
    <location>
        <begin position="75"/>
        <end position="93"/>
    </location>
</feature>
<geneLocation type="mitochondrion" evidence="11"/>
<feature type="transmembrane region" description="Helical" evidence="9">
    <location>
        <begin position="195"/>
        <end position="214"/>
    </location>
</feature>
<protein>
    <recommendedName>
        <fullName evidence="3 8">Cytochrome c oxidase subunit 3</fullName>
    </recommendedName>
</protein>
<dbReference type="GO" id="GO:0031090">
    <property type="term" value="C:organelle membrane"/>
    <property type="evidence" value="ECO:0007669"/>
    <property type="project" value="UniProtKB-ARBA"/>
</dbReference>
<keyword evidence="8 11" id="KW-0496">Mitochondrion</keyword>
<evidence type="ECO:0000256" key="2">
    <source>
        <dbReference type="ARBA" id="ARBA00010581"/>
    </source>
</evidence>
<dbReference type="InterPro" id="IPR000298">
    <property type="entry name" value="Cyt_c_oxidase-like_su3"/>
</dbReference>
<evidence type="ECO:0000313" key="11">
    <source>
        <dbReference type="EMBL" id="QDA21746.1"/>
    </source>
</evidence>
<dbReference type="GO" id="GO:0004129">
    <property type="term" value="F:cytochrome-c oxidase activity"/>
    <property type="evidence" value="ECO:0007669"/>
    <property type="project" value="InterPro"/>
</dbReference>
<organism evidence="11">
    <name type="scientific">Proschkinia sp. SZCZR1824</name>
    <dbReference type="NCBI Taxonomy" id="2588390"/>
    <lineage>
        <taxon>Eukaryota</taxon>
        <taxon>Sar</taxon>
        <taxon>Stramenopiles</taxon>
        <taxon>Ochrophyta</taxon>
        <taxon>Bacillariophyta</taxon>
        <taxon>Bacillariophyceae</taxon>
        <taxon>Bacillariophycidae</taxon>
        <taxon>Naviculales</taxon>
        <taxon>Proschkiniaceae</taxon>
        <taxon>Proschkinia</taxon>
    </lineage>
</organism>
<dbReference type="GO" id="GO:0031967">
    <property type="term" value="C:organelle envelope"/>
    <property type="evidence" value="ECO:0007669"/>
    <property type="project" value="UniProtKB-ARBA"/>
</dbReference>
<dbReference type="InterPro" id="IPR033945">
    <property type="entry name" value="Cyt_c_oxase_su3_dom"/>
</dbReference>
<dbReference type="Gene3D" id="1.20.120.80">
    <property type="entry name" value="Cytochrome c oxidase, subunit III, four-helix bundle"/>
    <property type="match status" value="1"/>
</dbReference>
<evidence type="ECO:0000259" key="10">
    <source>
        <dbReference type="PROSITE" id="PS50253"/>
    </source>
</evidence>
<evidence type="ECO:0000256" key="8">
    <source>
        <dbReference type="RuleBase" id="RU003375"/>
    </source>
</evidence>
<feature type="transmembrane region" description="Helical" evidence="9">
    <location>
        <begin position="226"/>
        <end position="252"/>
    </location>
</feature>
<evidence type="ECO:0000256" key="1">
    <source>
        <dbReference type="ARBA" id="ARBA00004141"/>
    </source>
</evidence>
<dbReference type="FunFam" id="1.10.287.70:FF:000082">
    <property type="entry name" value="Cytochrome c oxidase subunit 3"/>
    <property type="match status" value="1"/>
</dbReference>
<comment type="function">
    <text evidence="8">Component of the cytochrome c oxidase, the last enzyme in the mitochondrial electron transport chain which drives oxidative phosphorylation. The respiratory chain contains 3 multisubunit complexes succinate dehydrogenase (complex II, CII), ubiquinol-cytochrome c oxidoreductase (cytochrome b-c1 complex, complex III, CIII) and cytochrome c oxidase (complex IV, CIV), that cooperate to transfer electrons derived from NADH and succinate to molecular oxygen, creating an electrochemical gradient over the inner membrane that drives transmembrane transport and the ATP synthase. Cytochrome c oxidase is the component of the respiratory chain that catalyzes the reduction of oxygen to water. Electrons originating from reduced cytochrome c in the intermembrane space (IMS) are transferred via the dinuclear copper A center (CU(A)) of subunit 2 and heme A of subunit 1 to the active site in subunit 1, a binuclear center (BNC) formed by heme A3 and copper B (CU(B)). The BNC reduces molecular oxygen to 2 water molecules using 4 electrons from cytochrome c in the IMS and 4 protons from the mitochondrial matrix.</text>
</comment>
<feature type="transmembrane region" description="Helical" evidence="9">
    <location>
        <begin position="273"/>
        <end position="294"/>
    </location>
</feature>
<evidence type="ECO:0000256" key="4">
    <source>
        <dbReference type="ARBA" id="ARBA00022692"/>
    </source>
</evidence>
<keyword evidence="6 9" id="KW-1133">Transmembrane helix</keyword>
<dbReference type="InterPro" id="IPR013833">
    <property type="entry name" value="Cyt_c_oxidase_su3_a-hlx"/>
</dbReference>
<evidence type="ECO:0000256" key="3">
    <source>
        <dbReference type="ARBA" id="ARBA00015944"/>
    </source>
</evidence>
<dbReference type="GO" id="GO:0045277">
    <property type="term" value="C:respiratory chain complex IV"/>
    <property type="evidence" value="ECO:0007669"/>
    <property type="project" value="UniProtKB-ARBA"/>
</dbReference>
<dbReference type="GO" id="GO:0006123">
    <property type="term" value="P:mitochondrial electron transport, cytochrome c to oxygen"/>
    <property type="evidence" value="ECO:0007669"/>
    <property type="project" value="UniProtKB-ARBA"/>
</dbReference>
<sequence length="297" mass="34388">MNLLTNFFSVFFSFRNKVNSKVKHALLFKEQFKYLKTTHSYHLVDPSPWPILASLGAFMLTGGMVLYMHKFIGGWNLLMTGFLIILYTMYTWWRDIVREATFEDTHTVTVQKGLRLGMILFIVSEAMFFFAFFWAFFHSSIAPTYNLGGVWPPKAITTISTYTVPLTNTFLLLTSGATVTWAHHALLSRAKKHTLVALVFTLVLAILFTCLQGFEYVNAPFNISDGIYGSCFYMATGFHGFHVFIGTIALFVSFVRIVLNHFTNNHHFGFESAIWYWHFVDVVWLFLFINVYWWSNK</sequence>
<comment type="similarity">
    <text evidence="2 8">Belongs to the cytochrome c oxidase subunit 3 family.</text>
</comment>
<gene>
    <name evidence="11" type="primary">cox3</name>
</gene>
<comment type="subcellular location">
    <subcellularLocation>
        <location evidence="1">Membrane</location>
        <topology evidence="1">Multi-pass membrane protein</topology>
    </subcellularLocation>
</comment>
<dbReference type="PANTHER" id="PTHR11403">
    <property type="entry name" value="CYTOCHROME C OXIDASE SUBUNIT III"/>
    <property type="match status" value="1"/>
</dbReference>
<dbReference type="AlphaFoldDB" id="A0A4Y5SFG7"/>